<organism evidence="2 3">
    <name type="scientific">Tolypocladium ophioglossoides (strain CBS 100239)</name>
    <name type="common">Snaketongue truffleclub</name>
    <name type="synonym">Elaphocordyceps ophioglossoides</name>
    <dbReference type="NCBI Taxonomy" id="1163406"/>
    <lineage>
        <taxon>Eukaryota</taxon>
        <taxon>Fungi</taxon>
        <taxon>Dikarya</taxon>
        <taxon>Ascomycota</taxon>
        <taxon>Pezizomycotina</taxon>
        <taxon>Sordariomycetes</taxon>
        <taxon>Hypocreomycetidae</taxon>
        <taxon>Hypocreales</taxon>
        <taxon>Ophiocordycipitaceae</taxon>
        <taxon>Tolypocladium</taxon>
    </lineage>
</organism>
<feature type="compositionally biased region" description="Low complexity" evidence="1">
    <location>
        <begin position="51"/>
        <end position="61"/>
    </location>
</feature>
<comment type="caution">
    <text evidence="2">The sequence shown here is derived from an EMBL/GenBank/DDBJ whole genome shotgun (WGS) entry which is preliminary data.</text>
</comment>
<dbReference type="OrthoDB" id="4941502at2759"/>
<sequence length="95" mass="9922">MSASSATETLNAYGPVSAPHISDRKNAKSVLSEVFGSRRSSMAANPKRGSETSSISSSAGDASRKGSAPAVPAPPKSKNELKLPTLIMPPMRFYN</sequence>
<gene>
    <name evidence="2" type="ORF">TOPH_02329</name>
</gene>
<feature type="region of interest" description="Disordered" evidence="1">
    <location>
        <begin position="1"/>
        <end position="84"/>
    </location>
</feature>
<proteinExistence type="predicted"/>
<evidence type="ECO:0000313" key="2">
    <source>
        <dbReference type="EMBL" id="KND93320.1"/>
    </source>
</evidence>
<name>A0A0L0NHV7_TOLOC</name>
<evidence type="ECO:0000313" key="3">
    <source>
        <dbReference type="Proteomes" id="UP000036947"/>
    </source>
</evidence>
<accession>A0A0L0NHV7</accession>
<dbReference type="Proteomes" id="UP000036947">
    <property type="component" value="Unassembled WGS sequence"/>
</dbReference>
<dbReference type="AlphaFoldDB" id="A0A0L0NHV7"/>
<reference evidence="2 3" key="1">
    <citation type="journal article" date="2015" name="BMC Genomics">
        <title>The genome of the truffle-parasite Tolypocladium ophioglossoides and the evolution of antifungal peptaibiotics.</title>
        <authorList>
            <person name="Quandt C.A."/>
            <person name="Bushley K.E."/>
            <person name="Spatafora J.W."/>
        </authorList>
    </citation>
    <scope>NUCLEOTIDE SEQUENCE [LARGE SCALE GENOMIC DNA]</scope>
    <source>
        <strain evidence="2 3">CBS 100239</strain>
    </source>
</reference>
<keyword evidence="3" id="KW-1185">Reference proteome</keyword>
<dbReference type="EMBL" id="LFRF01000004">
    <property type="protein sequence ID" value="KND93320.1"/>
    <property type="molecule type" value="Genomic_DNA"/>
</dbReference>
<protein>
    <submittedName>
        <fullName evidence="2">Uncharacterized protein</fullName>
    </submittedName>
</protein>
<evidence type="ECO:0000256" key="1">
    <source>
        <dbReference type="SAM" id="MobiDB-lite"/>
    </source>
</evidence>
<feature type="compositionally biased region" description="Polar residues" evidence="1">
    <location>
        <begin position="1"/>
        <end position="10"/>
    </location>
</feature>